<dbReference type="InterPro" id="IPR044876">
    <property type="entry name" value="HRDC_dom_sf"/>
</dbReference>
<dbReference type="AlphaFoldDB" id="A0A833Y5Q6"/>
<dbReference type="Proteomes" id="UP000619265">
    <property type="component" value="Unassembled WGS sequence"/>
</dbReference>
<dbReference type="InterPro" id="IPR045092">
    <property type="entry name" value="Rrp6-like"/>
</dbReference>
<dbReference type="InterPro" id="IPR036397">
    <property type="entry name" value="RNaseH_sf"/>
</dbReference>
<dbReference type="Pfam" id="PF00570">
    <property type="entry name" value="HRDC"/>
    <property type="match status" value="1"/>
</dbReference>
<dbReference type="Pfam" id="PF08066">
    <property type="entry name" value="PMC2NT"/>
    <property type="match status" value="1"/>
</dbReference>
<evidence type="ECO:0000256" key="3">
    <source>
        <dbReference type="ARBA" id="ARBA00022722"/>
    </source>
</evidence>
<evidence type="ECO:0000256" key="2">
    <source>
        <dbReference type="ARBA" id="ARBA00022552"/>
    </source>
</evidence>
<dbReference type="GO" id="GO:0000467">
    <property type="term" value="P:exonucleolytic trimming to generate mature 3'-end of 5.8S rRNA from tricistronic rRNA transcript (SSU-rRNA, 5.8S rRNA, LSU-rRNA)"/>
    <property type="evidence" value="ECO:0007669"/>
    <property type="project" value="InterPro"/>
</dbReference>
<comment type="caution">
    <text evidence="12">The sequence shown here is derived from an EMBL/GenBank/DDBJ whole genome shotgun (WGS) entry which is preliminary data.</text>
</comment>
<dbReference type="InterPro" id="IPR012337">
    <property type="entry name" value="RNaseH-like_sf"/>
</dbReference>
<evidence type="ECO:0000259" key="11">
    <source>
        <dbReference type="PROSITE" id="PS50967"/>
    </source>
</evidence>
<dbReference type="GO" id="GO:0000175">
    <property type="term" value="F:3'-5'-RNA exonuclease activity"/>
    <property type="evidence" value="ECO:0007669"/>
    <property type="project" value="InterPro"/>
</dbReference>
<dbReference type="SMART" id="SM00341">
    <property type="entry name" value="HRDC"/>
    <property type="match status" value="1"/>
</dbReference>
<evidence type="ECO:0000256" key="6">
    <source>
        <dbReference type="ARBA" id="ARBA00022839"/>
    </source>
</evidence>
<evidence type="ECO:0000256" key="10">
    <source>
        <dbReference type="SAM" id="MobiDB-lite"/>
    </source>
</evidence>
<dbReference type="Gene3D" id="3.30.420.10">
    <property type="entry name" value="Ribonuclease H-like superfamily/Ribonuclease H"/>
    <property type="match status" value="1"/>
</dbReference>
<dbReference type="FunFam" id="1.10.150.80:FF:000001">
    <property type="entry name" value="Putative exosome component 10"/>
    <property type="match status" value="1"/>
</dbReference>
<dbReference type="GO" id="GO:0003676">
    <property type="term" value="F:nucleic acid binding"/>
    <property type="evidence" value="ECO:0007669"/>
    <property type="project" value="InterPro"/>
</dbReference>
<dbReference type="SUPFAM" id="SSF53098">
    <property type="entry name" value="Ribonuclease H-like"/>
    <property type="match status" value="1"/>
</dbReference>
<keyword evidence="2" id="KW-0698">rRNA processing</keyword>
<evidence type="ECO:0000256" key="7">
    <source>
        <dbReference type="ARBA" id="ARBA00023158"/>
    </source>
</evidence>
<feature type="compositionally biased region" description="Basic and acidic residues" evidence="10">
    <location>
        <begin position="798"/>
        <end position="810"/>
    </location>
</feature>
<dbReference type="FunFam" id="3.30.420.10:FF:000065">
    <property type="entry name" value="Protein RRP6-like 2 isoform A"/>
    <property type="match status" value="1"/>
</dbReference>
<dbReference type="PANTHER" id="PTHR12124:SF47">
    <property type="entry name" value="EXOSOME COMPONENT 10"/>
    <property type="match status" value="1"/>
</dbReference>
<dbReference type="GO" id="GO:0080188">
    <property type="term" value="P:gene silencing by siRNA-directed DNA methylation"/>
    <property type="evidence" value="ECO:0007669"/>
    <property type="project" value="UniProtKB-ARBA"/>
</dbReference>
<protein>
    <recommendedName>
        <fullName evidence="11">HRDC domain-containing protein</fullName>
    </recommendedName>
</protein>
<reference evidence="12" key="2">
    <citation type="submission" date="2020-03" db="EMBL/GenBank/DDBJ databases">
        <title>Walnut 2.0.</title>
        <authorList>
            <person name="Marrano A."/>
            <person name="Britton M."/>
            <person name="Zimin A.V."/>
            <person name="Zaini P.A."/>
            <person name="Workman R."/>
            <person name="Puiu D."/>
            <person name="Bianco L."/>
            <person name="Allen B.J."/>
            <person name="Troggio M."/>
            <person name="Leslie C.A."/>
            <person name="Timp W."/>
            <person name="Dendekar A."/>
            <person name="Salzberg S.L."/>
            <person name="Neale D.B."/>
        </authorList>
    </citation>
    <scope>NUCLEOTIDE SEQUENCE</scope>
    <source>
        <tissue evidence="12">Leaves</tissue>
    </source>
</reference>
<dbReference type="CDD" id="cd06147">
    <property type="entry name" value="Rrp6p_like_exo"/>
    <property type="match status" value="1"/>
</dbReference>
<dbReference type="InterPro" id="IPR010997">
    <property type="entry name" value="HRDC-like_sf"/>
</dbReference>
<evidence type="ECO:0000256" key="8">
    <source>
        <dbReference type="ARBA" id="ARBA00023242"/>
    </source>
</evidence>
<keyword evidence="7" id="KW-0943">RNA-mediated gene silencing</keyword>
<name>A0A833Y5Q6_JUGRE</name>
<comment type="subcellular location">
    <subcellularLocation>
        <location evidence="1">Nucleus</location>
    </subcellularLocation>
</comment>
<keyword evidence="4" id="KW-0378">Hydrolase</keyword>
<feature type="region of interest" description="Disordered" evidence="10">
    <location>
        <begin position="1"/>
        <end position="25"/>
    </location>
</feature>
<dbReference type="EMBL" id="LIHL02000003">
    <property type="protein sequence ID" value="KAF5475767.1"/>
    <property type="molecule type" value="Genomic_DNA"/>
</dbReference>
<proteinExistence type="inferred from homology"/>
<evidence type="ECO:0000256" key="4">
    <source>
        <dbReference type="ARBA" id="ARBA00022801"/>
    </source>
</evidence>
<feature type="domain" description="HRDC" evidence="11">
    <location>
        <begin position="484"/>
        <end position="564"/>
    </location>
</feature>
<evidence type="ECO:0000256" key="5">
    <source>
        <dbReference type="ARBA" id="ARBA00022835"/>
    </source>
</evidence>
<dbReference type="SMART" id="SM00474">
    <property type="entry name" value="35EXOc"/>
    <property type="match status" value="1"/>
</dbReference>
<keyword evidence="6" id="KW-0269">Exonuclease</keyword>
<organism evidence="12 13">
    <name type="scientific">Juglans regia</name>
    <name type="common">English walnut</name>
    <dbReference type="NCBI Taxonomy" id="51240"/>
    <lineage>
        <taxon>Eukaryota</taxon>
        <taxon>Viridiplantae</taxon>
        <taxon>Streptophyta</taxon>
        <taxon>Embryophyta</taxon>
        <taxon>Tracheophyta</taxon>
        <taxon>Spermatophyta</taxon>
        <taxon>Magnoliopsida</taxon>
        <taxon>eudicotyledons</taxon>
        <taxon>Gunneridae</taxon>
        <taxon>Pentapetalae</taxon>
        <taxon>rosids</taxon>
        <taxon>fabids</taxon>
        <taxon>Fagales</taxon>
        <taxon>Juglandaceae</taxon>
        <taxon>Juglans</taxon>
    </lineage>
</organism>
<accession>A0A833Y5Q6</accession>
<dbReference type="GO" id="GO:0000176">
    <property type="term" value="C:nuclear exosome (RNase complex)"/>
    <property type="evidence" value="ECO:0007669"/>
    <property type="project" value="InterPro"/>
</dbReference>
<dbReference type="GO" id="GO:0000166">
    <property type="term" value="F:nucleotide binding"/>
    <property type="evidence" value="ECO:0007669"/>
    <property type="project" value="InterPro"/>
</dbReference>
<dbReference type="InterPro" id="IPR002121">
    <property type="entry name" value="HRDC_dom"/>
</dbReference>
<evidence type="ECO:0000256" key="1">
    <source>
        <dbReference type="ARBA" id="ARBA00004123"/>
    </source>
</evidence>
<dbReference type="PROSITE" id="PS50967">
    <property type="entry name" value="HRDC"/>
    <property type="match status" value="1"/>
</dbReference>
<dbReference type="InterPro" id="IPR012588">
    <property type="entry name" value="Exosome-assoc_fac_Rrp6_N"/>
</dbReference>
<keyword evidence="8" id="KW-0539">Nucleus</keyword>
<reference evidence="12" key="1">
    <citation type="submission" date="2015-10" db="EMBL/GenBank/DDBJ databases">
        <authorList>
            <person name="Martinez-Garcia P.J."/>
            <person name="Crepeau M.W."/>
            <person name="Puiu D."/>
            <person name="Gonzalez-Ibeas D."/>
            <person name="Whalen J."/>
            <person name="Stevens K."/>
            <person name="Paul R."/>
            <person name="Butterfield T."/>
            <person name="Britton M."/>
            <person name="Reagan R."/>
            <person name="Chakraborty S."/>
            <person name="Walawage S.L."/>
            <person name="Vasquez-Gross H.A."/>
            <person name="Cardeno C."/>
            <person name="Famula R."/>
            <person name="Pratt K."/>
            <person name="Kuruganti S."/>
            <person name="Aradhya M.K."/>
            <person name="Leslie C.A."/>
            <person name="Dandekar A.M."/>
            <person name="Salzberg S.L."/>
            <person name="Wegrzyn J.L."/>
            <person name="Langley C.H."/>
            <person name="Neale D.B."/>
        </authorList>
    </citation>
    <scope>NUCLEOTIDE SEQUENCE</scope>
    <source>
        <tissue evidence="12">Leaves</tissue>
    </source>
</reference>
<feature type="compositionally biased region" description="Basic and acidic residues" evidence="10">
    <location>
        <begin position="904"/>
        <end position="916"/>
    </location>
</feature>
<feature type="compositionally biased region" description="Acidic residues" evidence="10">
    <location>
        <begin position="9"/>
        <end position="19"/>
    </location>
</feature>
<evidence type="ECO:0000313" key="12">
    <source>
        <dbReference type="EMBL" id="KAF5475770.1"/>
    </source>
</evidence>
<evidence type="ECO:0000313" key="13">
    <source>
        <dbReference type="Proteomes" id="UP000619265"/>
    </source>
</evidence>
<dbReference type="Gramene" id="Jr03_20730_p1">
    <property type="protein sequence ID" value="cds.Jr03_20730_p1"/>
    <property type="gene ID" value="Jr03_20730"/>
</dbReference>
<dbReference type="Gene3D" id="1.10.150.80">
    <property type="entry name" value="HRDC domain"/>
    <property type="match status" value="1"/>
</dbReference>
<dbReference type="SUPFAM" id="SSF47819">
    <property type="entry name" value="HRDC-like"/>
    <property type="match status" value="1"/>
</dbReference>
<feature type="region of interest" description="Disordered" evidence="10">
    <location>
        <begin position="878"/>
        <end position="938"/>
    </location>
</feature>
<dbReference type="InterPro" id="IPR049559">
    <property type="entry name" value="Rrp6p-like_exo"/>
</dbReference>
<comment type="similarity">
    <text evidence="9">Belongs to the exosome component 10/RRP6 family.</text>
</comment>
<gene>
    <name evidence="12" type="ORF">F2P56_007540</name>
</gene>
<evidence type="ECO:0000256" key="9">
    <source>
        <dbReference type="ARBA" id="ARBA00043957"/>
    </source>
</evidence>
<keyword evidence="3" id="KW-0540">Nuclease</keyword>
<dbReference type="InterPro" id="IPR002562">
    <property type="entry name" value="3'-5'_exonuclease_dom"/>
</dbReference>
<keyword evidence="5" id="KW-0271">Exosome</keyword>
<sequence length="938" mass="104837">MSLHHDDAMNDDQDQDQDQDQAQAQAQTLHGMTTGPLAASVSKLCGSSRGLPSGKDFHFFYNFEDFKVPLQEISKKSQSMLEAIGSSTSRVWGSKEMAFPATDDMEDAYDWLVNVNDELFERFDLSADEFHRHRNKEEEVGQAVLDLDNGFQLVHGKKKKGTSHGSVSGEASVVAGVKVATKDKKTTGPKPKVPFHIPSIRKPQEEFSIMVNNSNQPFEHVWLQRSEDGLRFIHPLENLSVLDFVDKDIANVNPVNPPPIESTPFKLVEEVKYLKELAAKLRGVNEFAVDLEHNQYRSFQGLTCLMQISTRTEDFVVDTLKLRIHVGPYLREVFKDPTKRKVMHGADRDIVWLQRDFGIYVCNLFDTGQASKVLKLQRNSLEFLLDHFCGVIANKEYQNADWRLRPLPEDMVRYAREDTHYLLHIYDLMRMELFSMPKEDENFDSPLVEVYKRSYDVCMQLYEKEVLTENSYLYIYGLQAAGLNAQELAVVAGLYEWRDVVARAEDESTGYILPNKVLLQIAKQKPDATSKLRRIVKSKHPYVERNLASVVNIIRHSMHNGAAFEAVAENLKIGHMEMVSDGNIVVTDGSEAVLHDAPAYFQGANARGESIEAGDMKNSISVLLPACSEQDESLELGCSASELGRDGQGASFEVLDKNGKVNTGSDGYIAELPTERLKANDDTLVSASTKVVTGATVQMLKKPSGAFGALLGSSAPKRKFNTDKKQEEMKLEQIRSSVTFPFHTFSGTSEQSQPVTETLDTVGGIHHLQESIVVPAASSNLEEIITLVDESNIEESIRGNREATNGHKNDFGTSALELDSGDEPMSLSELSSSFQKCFESSNQNGKARQVEKSQEPGFLQLRPFDYEAARKQVRFGEDKLEELESGSEKGLKGRLSSRGKKKGSVTDRTQRDDGTRELAQGMRRQAFPATGNRSATFR</sequence>
<dbReference type="GO" id="GO:0005730">
    <property type="term" value="C:nucleolus"/>
    <property type="evidence" value="ECO:0007669"/>
    <property type="project" value="UniProtKB-ARBA"/>
</dbReference>
<dbReference type="PANTHER" id="PTHR12124">
    <property type="entry name" value="POLYMYOSITIS/SCLERODERMA AUTOANTIGEN-RELATED"/>
    <property type="match status" value="1"/>
</dbReference>
<dbReference type="Gramene" id="Jr03_20760_p1">
    <property type="protein sequence ID" value="cds.Jr03_20760_p1"/>
    <property type="gene ID" value="Jr03_20760"/>
</dbReference>
<feature type="region of interest" description="Disordered" evidence="10">
    <location>
        <begin position="798"/>
        <end position="827"/>
    </location>
</feature>
<dbReference type="Pfam" id="PF01612">
    <property type="entry name" value="DNA_pol_A_exo1"/>
    <property type="match status" value="1"/>
</dbReference>
<dbReference type="EMBL" id="LIHL02000003">
    <property type="protein sequence ID" value="KAF5475770.1"/>
    <property type="molecule type" value="Genomic_DNA"/>
</dbReference>